<dbReference type="AlphaFoldDB" id="A0A1W2EL28"/>
<dbReference type="STRING" id="1387277.SAMN06295998_13222"/>
<dbReference type="Pfam" id="PF02371">
    <property type="entry name" value="Transposase_20"/>
    <property type="match status" value="1"/>
</dbReference>
<reference evidence="2 3" key="1">
    <citation type="submission" date="2017-04" db="EMBL/GenBank/DDBJ databases">
        <authorList>
            <person name="Afonso C.L."/>
            <person name="Miller P.J."/>
            <person name="Scott M.A."/>
            <person name="Spackman E."/>
            <person name="Goraichik I."/>
            <person name="Dimitrov K.M."/>
            <person name="Suarez D.L."/>
            <person name="Swayne D.E."/>
        </authorList>
    </citation>
    <scope>NUCLEOTIDE SEQUENCE [LARGE SCALE GENOMIC DNA]</scope>
    <source>
        <strain evidence="2 3">CGMCC 1.12644</strain>
    </source>
</reference>
<dbReference type="GO" id="GO:0004803">
    <property type="term" value="F:transposase activity"/>
    <property type="evidence" value="ECO:0007669"/>
    <property type="project" value="InterPro"/>
</dbReference>
<dbReference type="PANTHER" id="PTHR33055">
    <property type="entry name" value="TRANSPOSASE FOR INSERTION SEQUENCE ELEMENT IS1111A"/>
    <property type="match status" value="1"/>
</dbReference>
<dbReference type="InterPro" id="IPR047650">
    <property type="entry name" value="Transpos_IS110"/>
</dbReference>
<keyword evidence="3" id="KW-1185">Reference proteome</keyword>
<dbReference type="GO" id="GO:0006313">
    <property type="term" value="P:DNA transposition"/>
    <property type="evidence" value="ECO:0007669"/>
    <property type="project" value="InterPro"/>
</dbReference>
<feature type="domain" description="Transposase IS116/IS110/IS902 C-terminal" evidence="1">
    <location>
        <begin position="108"/>
        <end position="183"/>
    </location>
</feature>
<dbReference type="PANTHER" id="PTHR33055:SF3">
    <property type="entry name" value="PUTATIVE TRANSPOSASE FOR IS117-RELATED"/>
    <property type="match status" value="1"/>
</dbReference>
<gene>
    <name evidence="2" type="ORF">SAMN06295998_13222</name>
</gene>
<proteinExistence type="predicted"/>
<dbReference type="OrthoDB" id="8261795at2"/>
<dbReference type="NCBIfam" id="NF033542">
    <property type="entry name" value="transpos_IS110"/>
    <property type="match status" value="1"/>
</dbReference>
<organism evidence="2 3">
    <name type="scientific">Primorskyibacter flagellatus</name>
    <dbReference type="NCBI Taxonomy" id="1387277"/>
    <lineage>
        <taxon>Bacteria</taxon>
        <taxon>Pseudomonadati</taxon>
        <taxon>Pseudomonadota</taxon>
        <taxon>Alphaproteobacteria</taxon>
        <taxon>Rhodobacterales</taxon>
        <taxon>Roseobacteraceae</taxon>
        <taxon>Primorskyibacter</taxon>
    </lineage>
</organism>
<accession>A0A1W2EL28</accession>
<evidence type="ECO:0000259" key="1">
    <source>
        <dbReference type="Pfam" id="PF02371"/>
    </source>
</evidence>
<dbReference type="Proteomes" id="UP000192330">
    <property type="component" value="Unassembled WGS sequence"/>
</dbReference>
<name>A0A1W2EL28_9RHOB</name>
<sequence>MSFVAIKSEEQLDLQALHRARERLVTERTRLTNQGRGFLMERGIRVGAGRHVFQKELVRLVATGTTDLSHRILSMLSDMMAELATINDRVEAIDTEIKALAKADADMQRLMEIPGVGPTIASALVAAVGTGSSFAKGRDLAAWLGLVPRQITTGGKAKLIGISKHGNRYFRKLFIHGARTVLHLMRDRTSPITQWADGLKERAHVNVAAVAMANKMARIAWAVLTKGERYRPAALVGA</sequence>
<protein>
    <submittedName>
        <fullName evidence="2">Transposase IS116/IS110/IS902 family protein</fullName>
    </submittedName>
</protein>
<evidence type="ECO:0000313" key="2">
    <source>
        <dbReference type="EMBL" id="SMD10429.1"/>
    </source>
</evidence>
<dbReference type="EMBL" id="FWYD01000032">
    <property type="protein sequence ID" value="SMD10429.1"/>
    <property type="molecule type" value="Genomic_DNA"/>
</dbReference>
<evidence type="ECO:0000313" key="3">
    <source>
        <dbReference type="Proteomes" id="UP000192330"/>
    </source>
</evidence>
<dbReference type="InterPro" id="IPR003346">
    <property type="entry name" value="Transposase_20"/>
</dbReference>
<dbReference type="GO" id="GO:0003677">
    <property type="term" value="F:DNA binding"/>
    <property type="evidence" value="ECO:0007669"/>
    <property type="project" value="InterPro"/>
</dbReference>